<keyword evidence="2" id="KW-1185">Reference proteome</keyword>
<evidence type="ECO:0000313" key="1">
    <source>
        <dbReference type="EMBL" id="CBJ33227.1"/>
    </source>
</evidence>
<reference evidence="1 2" key="1">
    <citation type="journal article" date="2010" name="Nature">
        <title>The Ectocarpus genome and the independent evolution of multicellularity in brown algae.</title>
        <authorList>
            <person name="Cock J.M."/>
            <person name="Sterck L."/>
            <person name="Rouze P."/>
            <person name="Scornet D."/>
            <person name="Allen A.E."/>
            <person name="Amoutzias G."/>
            <person name="Anthouard V."/>
            <person name="Artiguenave F."/>
            <person name="Aury J.M."/>
            <person name="Badger J.H."/>
            <person name="Beszteri B."/>
            <person name="Billiau K."/>
            <person name="Bonnet E."/>
            <person name="Bothwell J.H."/>
            <person name="Bowler C."/>
            <person name="Boyen C."/>
            <person name="Brownlee C."/>
            <person name="Carrano C.J."/>
            <person name="Charrier B."/>
            <person name="Cho G.Y."/>
            <person name="Coelho S.M."/>
            <person name="Collen J."/>
            <person name="Corre E."/>
            <person name="Da Silva C."/>
            <person name="Delage L."/>
            <person name="Delaroque N."/>
            <person name="Dittami S.M."/>
            <person name="Doulbeau S."/>
            <person name="Elias M."/>
            <person name="Farnham G."/>
            <person name="Gachon C.M."/>
            <person name="Gschloessl B."/>
            <person name="Heesch S."/>
            <person name="Jabbari K."/>
            <person name="Jubin C."/>
            <person name="Kawai H."/>
            <person name="Kimura K."/>
            <person name="Kloareg B."/>
            <person name="Kupper F.C."/>
            <person name="Lang D."/>
            <person name="Le Bail A."/>
            <person name="Leblanc C."/>
            <person name="Lerouge P."/>
            <person name="Lohr M."/>
            <person name="Lopez P.J."/>
            <person name="Martens C."/>
            <person name="Maumus F."/>
            <person name="Michel G."/>
            <person name="Miranda-Saavedra D."/>
            <person name="Morales J."/>
            <person name="Moreau H."/>
            <person name="Motomura T."/>
            <person name="Nagasato C."/>
            <person name="Napoli C.A."/>
            <person name="Nelson D.R."/>
            <person name="Nyvall-Collen P."/>
            <person name="Peters A.F."/>
            <person name="Pommier C."/>
            <person name="Potin P."/>
            <person name="Poulain J."/>
            <person name="Quesneville H."/>
            <person name="Read B."/>
            <person name="Rensing S.A."/>
            <person name="Ritter A."/>
            <person name="Rousvoal S."/>
            <person name="Samanta M."/>
            <person name="Samson G."/>
            <person name="Schroeder D.C."/>
            <person name="Segurens B."/>
            <person name="Strittmatter M."/>
            <person name="Tonon T."/>
            <person name="Tregear J.W."/>
            <person name="Valentin K."/>
            <person name="von Dassow P."/>
            <person name="Yamagishi T."/>
            <person name="Van de Peer Y."/>
            <person name="Wincker P."/>
        </authorList>
    </citation>
    <scope>NUCLEOTIDE SEQUENCE [LARGE SCALE GENOMIC DNA]</scope>
    <source>
        <strain evidence="2">Ec32 / CCAP1310/4</strain>
    </source>
</reference>
<organism evidence="1 2">
    <name type="scientific">Ectocarpus siliculosus</name>
    <name type="common">Brown alga</name>
    <name type="synonym">Conferva siliculosa</name>
    <dbReference type="NCBI Taxonomy" id="2880"/>
    <lineage>
        <taxon>Eukaryota</taxon>
        <taxon>Sar</taxon>
        <taxon>Stramenopiles</taxon>
        <taxon>Ochrophyta</taxon>
        <taxon>PX clade</taxon>
        <taxon>Phaeophyceae</taxon>
        <taxon>Ectocarpales</taxon>
        <taxon>Ectocarpaceae</taxon>
        <taxon>Ectocarpus</taxon>
    </lineage>
</organism>
<dbReference type="InParanoid" id="D7G1B7"/>
<proteinExistence type="predicted"/>
<accession>D7G1B7</accession>
<dbReference type="OrthoDB" id="10534851at2759"/>
<dbReference type="EMBL" id="FN649760">
    <property type="protein sequence ID" value="CBJ33227.1"/>
    <property type="molecule type" value="Genomic_DNA"/>
</dbReference>
<protein>
    <submittedName>
        <fullName evidence="1">Uncharacterized protein</fullName>
    </submittedName>
</protein>
<dbReference type="Proteomes" id="UP000002630">
    <property type="component" value="Unassembled WGS sequence"/>
</dbReference>
<dbReference type="AlphaFoldDB" id="D7G1B7"/>
<name>D7G1B7_ECTSI</name>
<evidence type="ECO:0000313" key="2">
    <source>
        <dbReference type="Proteomes" id="UP000002630"/>
    </source>
</evidence>
<sequence>MPKGYIKVSNYSDVCVRAVLAAEITTTSDATTGIAGNVGVGAFGVDASLGAEVENSRSRTFQPTSVFGTPSASQVLAKTSGFHRLPGDSQSARFLWCTVSMAFTPEDLPMDDIGPEPVSTKVLARHGYSKVGGHASPAYFQKKAGGTRHETLFVVRVWDNAPIAAGDAKTISQELFSQGCLWDASVPSKDDVERRLHSYLNRHSQAQFA</sequence>
<gene>
    <name evidence="1" type="ORF">Esi_0445_0013</name>
</gene>